<dbReference type="EC" id="2.7.11.1" evidence="1"/>
<dbReference type="Gene3D" id="1.10.510.10">
    <property type="entry name" value="Transferase(Phosphotransferase) domain 1"/>
    <property type="match status" value="1"/>
</dbReference>
<organism evidence="9 10">
    <name type="scientific">Streptomyces violaceus</name>
    <name type="common">Streptomyces venezuelae</name>
    <dbReference type="NCBI Taxonomy" id="1936"/>
    <lineage>
        <taxon>Bacteria</taxon>
        <taxon>Bacillati</taxon>
        <taxon>Actinomycetota</taxon>
        <taxon>Actinomycetes</taxon>
        <taxon>Kitasatosporales</taxon>
        <taxon>Streptomycetaceae</taxon>
        <taxon>Streptomyces</taxon>
    </lineage>
</organism>
<name>A0ABZ1NNB6_STRVL</name>
<accession>A0ABZ1NNB6</accession>
<gene>
    <name evidence="9" type="ORF">OHB29_07445</name>
</gene>
<dbReference type="Proteomes" id="UP001341259">
    <property type="component" value="Chromosome"/>
</dbReference>
<evidence type="ECO:0000256" key="1">
    <source>
        <dbReference type="ARBA" id="ARBA00012513"/>
    </source>
</evidence>
<dbReference type="CDD" id="cd14014">
    <property type="entry name" value="STKc_PknB_like"/>
    <property type="match status" value="1"/>
</dbReference>
<dbReference type="GO" id="GO:0016301">
    <property type="term" value="F:kinase activity"/>
    <property type="evidence" value="ECO:0007669"/>
    <property type="project" value="UniProtKB-KW"/>
</dbReference>
<dbReference type="SUPFAM" id="SSF56112">
    <property type="entry name" value="Protein kinase-like (PK-like)"/>
    <property type="match status" value="1"/>
</dbReference>
<evidence type="ECO:0000256" key="2">
    <source>
        <dbReference type="ARBA" id="ARBA00022527"/>
    </source>
</evidence>
<evidence type="ECO:0000256" key="4">
    <source>
        <dbReference type="ARBA" id="ARBA00022741"/>
    </source>
</evidence>
<keyword evidence="4 7" id="KW-0547">Nucleotide-binding</keyword>
<evidence type="ECO:0000313" key="10">
    <source>
        <dbReference type="Proteomes" id="UP001341259"/>
    </source>
</evidence>
<dbReference type="PANTHER" id="PTHR43289">
    <property type="entry name" value="MITOGEN-ACTIVATED PROTEIN KINASE KINASE KINASE 20-RELATED"/>
    <property type="match status" value="1"/>
</dbReference>
<dbReference type="InterPro" id="IPR011009">
    <property type="entry name" value="Kinase-like_dom_sf"/>
</dbReference>
<dbReference type="PROSITE" id="PS50011">
    <property type="entry name" value="PROTEIN_KINASE_DOM"/>
    <property type="match status" value="1"/>
</dbReference>
<keyword evidence="6 7" id="KW-0067">ATP-binding</keyword>
<reference evidence="9 10" key="1">
    <citation type="submission" date="2022-10" db="EMBL/GenBank/DDBJ databases">
        <title>The complete genomes of actinobacterial strains from the NBC collection.</title>
        <authorList>
            <person name="Joergensen T.S."/>
            <person name="Alvarez Arevalo M."/>
            <person name="Sterndorff E.B."/>
            <person name="Faurdal D."/>
            <person name="Vuksanovic O."/>
            <person name="Mourched A.-S."/>
            <person name="Charusanti P."/>
            <person name="Shaw S."/>
            <person name="Blin K."/>
            <person name="Weber T."/>
        </authorList>
    </citation>
    <scope>NUCLEOTIDE SEQUENCE [LARGE SCALE GENOMIC DNA]</scope>
    <source>
        <strain evidence="9 10">NBC_00456</strain>
    </source>
</reference>
<dbReference type="Pfam" id="PF00069">
    <property type="entry name" value="Pkinase"/>
    <property type="match status" value="1"/>
</dbReference>
<keyword evidence="5 9" id="KW-0418">Kinase</keyword>
<dbReference type="EMBL" id="CP107906">
    <property type="protein sequence ID" value="WUG92875.1"/>
    <property type="molecule type" value="Genomic_DNA"/>
</dbReference>
<sequence>MAGARGRLIGGRYRLDETIGQGGMGRVWRSYDETLNRYVAVKEVLLPEGLPAAEREQLLQRTLREAQVAAKLNHPGIITVHDVVRDGGEPWIVMELVAGESLAGLIERDGRLPWPHVVALAATMADALAHAHASGVVHRDLKPVGLYPLLADDTCRLLACVFDDQD</sequence>
<evidence type="ECO:0000259" key="8">
    <source>
        <dbReference type="PROSITE" id="PS50011"/>
    </source>
</evidence>
<keyword evidence="3" id="KW-0808">Transferase</keyword>
<protein>
    <recommendedName>
        <fullName evidence="1">non-specific serine/threonine protein kinase</fullName>
        <ecNumber evidence="1">2.7.11.1</ecNumber>
    </recommendedName>
</protein>
<evidence type="ECO:0000256" key="3">
    <source>
        <dbReference type="ARBA" id="ARBA00022679"/>
    </source>
</evidence>
<evidence type="ECO:0000256" key="6">
    <source>
        <dbReference type="ARBA" id="ARBA00022840"/>
    </source>
</evidence>
<keyword evidence="10" id="KW-1185">Reference proteome</keyword>
<dbReference type="SMART" id="SM00220">
    <property type="entry name" value="S_TKc"/>
    <property type="match status" value="1"/>
</dbReference>
<feature type="binding site" evidence="7">
    <location>
        <position position="42"/>
    </location>
    <ligand>
        <name>ATP</name>
        <dbReference type="ChEBI" id="CHEBI:30616"/>
    </ligand>
</feature>
<evidence type="ECO:0000313" key="9">
    <source>
        <dbReference type="EMBL" id="WUG92875.1"/>
    </source>
</evidence>
<evidence type="ECO:0000256" key="7">
    <source>
        <dbReference type="PROSITE-ProRule" id="PRU10141"/>
    </source>
</evidence>
<evidence type="ECO:0000256" key="5">
    <source>
        <dbReference type="ARBA" id="ARBA00022777"/>
    </source>
</evidence>
<feature type="domain" description="Protein kinase" evidence="8">
    <location>
        <begin position="13"/>
        <end position="166"/>
    </location>
</feature>
<proteinExistence type="predicted"/>
<dbReference type="RefSeq" id="WP_328337259.1">
    <property type="nucleotide sequence ID" value="NZ_CP107906.1"/>
</dbReference>
<dbReference type="PROSITE" id="PS00107">
    <property type="entry name" value="PROTEIN_KINASE_ATP"/>
    <property type="match status" value="1"/>
</dbReference>
<dbReference type="InterPro" id="IPR017441">
    <property type="entry name" value="Protein_kinase_ATP_BS"/>
</dbReference>
<dbReference type="Gene3D" id="3.30.200.20">
    <property type="entry name" value="Phosphorylase Kinase, domain 1"/>
    <property type="match status" value="1"/>
</dbReference>
<dbReference type="PANTHER" id="PTHR43289:SF6">
    <property type="entry name" value="SERINE_THREONINE-PROTEIN KINASE NEKL-3"/>
    <property type="match status" value="1"/>
</dbReference>
<keyword evidence="2" id="KW-0723">Serine/threonine-protein kinase</keyword>
<dbReference type="InterPro" id="IPR000719">
    <property type="entry name" value="Prot_kinase_dom"/>
</dbReference>